<proteinExistence type="predicted"/>
<organism evidence="2 3">
    <name type="scientific">Steinernema carpocapsae</name>
    <name type="common">Entomopathogenic nematode</name>
    <dbReference type="NCBI Taxonomy" id="34508"/>
    <lineage>
        <taxon>Eukaryota</taxon>
        <taxon>Metazoa</taxon>
        <taxon>Ecdysozoa</taxon>
        <taxon>Nematoda</taxon>
        <taxon>Chromadorea</taxon>
        <taxon>Rhabditida</taxon>
        <taxon>Tylenchina</taxon>
        <taxon>Panagrolaimomorpha</taxon>
        <taxon>Strongyloidoidea</taxon>
        <taxon>Steinernematidae</taxon>
        <taxon>Steinernema</taxon>
    </lineage>
</organism>
<keyword evidence="3" id="KW-1185">Reference proteome</keyword>
<sequence length="76" mass="8511">MESWTPAVILLIALAFISFPVKIEGSGGLEEQRGRPSLHAPHLRMKRYYDYSAVDAASSPAIENLIEAFMKYVKMP</sequence>
<name>A0A4U5NWR2_STECR</name>
<comment type="caution">
    <text evidence="2">The sequence shown here is derived from an EMBL/GenBank/DDBJ whole genome shotgun (WGS) entry which is preliminary data.</text>
</comment>
<evidence type="ECO:0000256" key="1">
    <source>
        <dbReference type="SAM" id="SignalP"/>
    </source>
</evidence>
<reference evidence="2 3" key="2">
    <citation type="journal article" date="2019" name="G3 (Bethesda)">
        <title>Hybrid Assembly of the Genome of the Entomopathogenic Nematode Steinernema carpocapsae Identifies the X-Chromosome.</title>
        <authorList>
            <person name="Serra L."/>
            <person name="Macchietto M."/>
            <person name="Macias-Munoz A."/>
            <person name="McGill C.J."/>
            <person name="Rodriguez I.M."/>
            <person name="Rodriguez B."/>
            <person name="Murad R."/>
            <person name="Mortazavi A."/>
        </authorList>
    </citation>
    <scope>NUCLEOTIDE SEQUENCE [LARGE SCALE GENOMIC DNA]</scope>
    <source>
        <strain evidence="2 3">ALL</strain>
    </source>
</reference>
<evidence type="ECO:0000313" key="3">
    <source>
        <dbReference type="Proteomes" id="UP000298663"/>
    </source>
</evidence>
<dbReference type="AlphaFoldDB" id="A0A4U5NWR2"/>
<dbReference type="EMBL" id="AZBU02000003">
    <property type="protein sequence ID" value="TKR87988.1"/>
    <property type="molecule type" value="Genomic_DNA"/>
</dbReference>
<feature type="chain" id="PRO_5020746673" evidence="1">
    <location>
        <begin position="26"/>
        <end position="76"/>
    </location>
</feature>
<reference evidence="2 3" key="1">
    <citation type="journal article" date="2015" name="Genome Biol.">
        <title>Comparative genomics of Steinernema reveals deeply conserved gene regulatory networks.</title>
        <authorList>
            <person name="Dillman A.R."/>
            <person name="Macchietto M."/>
            <person name="Porter C.F."/>
            <person name="Rogers A."/>
            <person name="Williams B."/>
            <person name="Antoshechkin I."/>
            <person name="Lee M.M."/>
            <person name="Goodwin Z."/>
            <person name="Lu X."/>
            <person name="Lewis E.E."/>
            <person name="Goodrich-Blair H."/>
            <person name="Stock S.P."/>
            <person name="Adams B.J."/>
            <person name="Sternberg P.W."/>
            <person name="Mortazavi A."/>
        </authorList>
    </citation>
    <scope>NUCLEOTIDE SEQUENCE [LARGE SCALE GENOMIC DNA]</scope>
    <source>
        <strain evidence="2 3">ALL</strain>
    </source>
</reference>
<gene>
    <name evidence="2" type="ORF">L596_012302</name>
</gene>
<keyword evidence="1" id="KW-0732">Signal</keyword>
<evidence type="ECO:0000313" key="2">
    <source>
        <dbReference type="EMBL" id="TKR87988.1"/>
    </source>
</evidence>
<dbReference type="Proteomes" id="UP000298663">
    <property type="component" value="Unassembled WGS sequence"/>
</dbReference>
<accession>A0A4U5NWR2</accession>
<protein>
    <submittedName>
        <fullName evidence="2">Uncharacterized protein</fullName>
    </submittedName>
</protein>
<feature type="signal peptide" evidence="1">
    <location>
        <begin position="1"/>
        <end position="25"/>
    </location>
</feature>